<feature type="active site" evidence="3">
    <location>
        <position position="412"/>
    </location>
</feature>
<feature type="transmembrane region" description="Helical" evidence="4">
    <location>
        <begin position="42"/>
        <end position="71"/>
    </location>
</feature>
<dbReference type="PRINTS" id="PR01693">
    <property type="entry name" value="CYANASE"/>
</dbReference>
<evidence type="ECO:0000313" key="7">
    <source>
        <dbReference type="Proteomes" id="UP000242814"/>
    </source>
</evidence>
<dbReference type="InterPro" id="IPR003712">
    <property type="entry name" value="Cyanate_lyase_C"/>
</dbReference>
<feature type="domain" description="Cyanate lyase C-terminal" evidence="5">
    <location>
        <begin position="396"/>
        <end position="469"/>
    </location>
</feature>
<dbReference type="VEuPathDB" id="FungiDB:PABG_02628"/>
<comment type="similarity">
    <text evidence="3">Belongs to the cyanase family.</text>
</comment>
<dbReference type="NCBIfam" id="TIGR00673">
    <property type="entry name" value="cynS"/>
    <property type="match status" value="1"/>
</dbReference>
<proteinExistence type="inferred from homology"/>
<dbReference type="Gene3D" id="3.30.1160.10">
    <property type="entry name" value="Cyanate lyase, C-terminal domain"/>
    <property type="match status" value="1"/>
</dbReference>
<sequence length="469" mass="51907">MAQISFQPVSSPQKLRALSQFAVSIKSSVKAGIRDNFTISTWLLFGGILQGIAIVLCGYVSLIPAAIILAYRTCDHALMAMGLKKNRYLSGVYLTKFGAQMPREDGSFGSTPADGSVVVFIIGAKSNHPFGVFDGVYKKVIDYFKSMAAVLESSSEEYGFLGMSLWIGGMEHTANETMSVMYFRDLESLHNFSHGPEHMSGVKWWSKVVADNPQVGIYHETYVVPKGNWENIYVNCKPTGMSATSFPVRPKEANGETRWISPVVDSRKGLLRVASGRLKNHVQGYDAEKTDAIWDETYTDNYGIHTMSNINLATLDISEHPNLPSSSAVLFEAKAKKKLSFEAIASAIGRNEVATAAIFYGQAKASAEDIVKLSEVLGIDHLYLESLLSGFPDRGKSMTFPPKDPLIYRLFEIVQNYGYAYKAVMNEKFGDGIMSAISFSTKVEKETDLDGNNWAVVTWRGKWLPYSRF</sequence>
<dbReference type="InterPro" id="IPR025444">
    <property type="entry name" value="Monooxy_af470"/>
</dbReference>
<dbReference type="PANTHER" id="PTHR34186">
    <property type="entry name" value="CYANATE HYDRATASE"/>
    <property type="match status" value="1"/>
</dbReference>
<dbReference type="SMART" id="SM01116">
    <property type="entry name" value="Cyanate_lyase"/>
    <property type="match status" value="1"/>
</dbReference>
<dbReference type="AlphaFoldDB" id="A0A1D2JL06"/>
<dbReference type="EC" id="4.2.1.104" evidence="3"/>
<comment type="catalytic activity">
    <reaction evidence="3">
        <text>cyanate + hydrogencarbonate + 3 H(+) = NH4(+) + 2 CO2</text>
        <dbReference type="Rhea" id="RHEA:11120"/>
        <dbReference type="ChEBI" id="CHEBI:15378"/>
        <dbReference type="ChEBI" id="CHEBI:16526"/>
        <dbReference type="ChEBI" id="CHEBI:17544"/>
        <dbReference type="ChEBI" id="CHEBI:28938"/>
        <dbReference type="ChEBI" id="CHEBI:29195"/>
        <dbReference type="EC" id="4.2.1.104"/>
    </reaction>
</comment>
<dbReference type="Pfam" id="PF02560">
    <property type="entry name" value="Cyanate_lyase"/>
    <property type="match status" value="1"/>
</dbReference>
<dbReference type="SUPFAM" id="SSF54909">
    <property type="entry name" value="Dimeric alpha+beta barrel"/>
    <property type="match status" value="1"/>
</dbReference>
<comment type="caution">
    <text evidence="6">The sequence shown here is derived from an EMBL/GenBank/DDBJ whole genome shotgun (WGS) entry which is preliminary data.</text>
</comment>
<dbReference type="VEuPathDB" id="FungiDB:PADG_01061"/>
<dbReference type="HAMAP" id="MF_00535">
    <property type="entry name" value="Cyanate_hydrat"/>
    <property type="match status" value="1"/>
</dbReference>
<dbReference type="Gene3D" id="1.10.260.40">
    <property type="entry name" value="lambda repressor-like DNA-binding domains"/>
    <property type="match status" value="1"/>
</dbReference>
<dbReference type="Proteomes" id="UP000242814">
    <property type="component" value="Unassembled WGS sequence"/>
</dbReference>
<evidence type="ECO:0000259" key="5">
    <source>
        <dbReference type="SMART" id="SM01116"/>
    </source>
</evidence>
<name>A0A1D2JL06_PARBR</name>
<dbReference type="SUPFAM" id="SSF55234">
    <property type="entry name" value="Cyanase C-terminal domain"/>
    <property type="match status" value="1"/>
</dbReference>
<dbReference type="Pfam" id="PF13826">
    <property type="entry name" value="Monooxy_af470-like"/>
    <property type="match status" value="1"/>
</dbReference>
<feature type="active site" evidence="3">
    <location>
        <position position="435"/>
    </location>
</feature>
<gene>
    <name evidence="3" type="primary">cyn1</name>
    <name evidence="6" type="ORF">ACO22_01657</name>
</gene>
<dbReference type="PANTHER" id="PTHR34186:SF2">
    <property type="entry name" value="CYANATE HYDRATASE"/>
    <property type="match status" value="1"/>
</dbReference>
<keyword evidence="2 3" id="KW-0456">Lyase</keyword>
<accession>A0A1D2JL06</accession>
<dbReference type="GO" id="GO:0008824">
    <property type="term" value="F:cyanate hydratase activity"/>
    <property type="evidence" value="ECO:0007669"/>
    <property type="project" value="UniProtKB-UniRule"/>
</dbReference>
<dbReference type="InterPro" id="IPR036581">
    <property type="entry name" value="Cyanate_lyase_C_sf"/>
</dbReference>
<dbReference type="VEuPathDB" id="FungiDB:PADG_01062"/>
<evidence type="ECO:0000313" key="6">
    <source>
        <dbReference type="EMBL" id="ODH40341.1"/>
    </source>
</evidence>
<protein>
    <recommendedName>
        <fullName evidence="3">Cyanate hydratase</fullName>
        <shortName evidence="3">Cyanase</shortName>
        <ecNumber evidence="3">4.2.1.104</ecNumber>
    </recommendedName>
    <alternativeName>
        <fullName evidence="3">Cyanate hydrolase</fullName>
    </alternativeName>
    <alternativeName>
        <fullName evidence="3">Cyanate lyase</fullName>
    </alternativeName>
</protein>
<dbReference type="InterPro" id="IPR011008">
    <property type="entry name" value="Dimeric_a/b-barrel"/>
</dbReference>
<comment type="function">
    <text evidence="1 3">Catalyzes the reaction of cyanate with bicarbonate to produce ammonia and carbon dioxide.</text>
</comment>
<keyword evidence="4" id="KW-0472">Membrane</keyword>
<dbReference type="InterPro" id="IPR010982">
    <property type="entry name" value="Lambda_DNA-bd_dom_sf"/>
</dbReference>
<organism evidence="6 7">
    <name type="scientific">Paracoccidioides brasiliensis</name>
    <dbReference type="NCBI Taxonomy" id="121759"/>
    <lineage>
        <taxon>Eukaryota</taxon>
        <taxon>Fungi</taxon>
        <taxon>Dikarya</taxon>
        <taxon>Ascomycota</taxon>
        <taxon>Pezizomycotina</taxon>
        <taxon>Eurotiomycetes</taxon>
        <taxon>Eurotiomycetidae</taxon>
        <taxon>Onygenales</taxon>
        <taxon>Ajellomycetaceae</taxon>
        <taxon>Paracoccidioides</taxon>
    </lineage>
</organism>
<dbReference type="InterPro" id="IPR008076">
    <property type="entry name" value="Cyanase"/>
</dbReference>
<keyword evidence="4" id="KW-0812">Transmembrane</keyword>
<evidence type="ECO:0000256" key="3">
    <source>
        <dbReference type="HAMAP-Rule" id="MF_03139"/>
    </source>
</evidence>
<dbReference type="CDD" id="cd00559">
    <property type="entry name" value="Cyanase_C"/>
    <property type="match status" value="1"/>
</dbReference>
<evidence type="ECO:0000256" key="2">
    <source>
        <dbReference type="ARBA" id="ARBA00023239"/>
    </source>
</evidence>
<evidence type="ECO:0000256" key="4">
    <source>
        <dbReference type="SAM" id="Phobius"/>
    </source>
</evidence>
<dbReference type="SUPFAM" id="SSF47413">
    <property type="entry name" value="lambda repressor-like DNA-binding domains"/>
    <property type="match status" value="1"/>
</dbReference>
<evidence type="ECO:0000256" key="1">
    <source>
        <dbReference type="ARBA" id="ARBA00003561"/>
    </source>
</evidence>
<dbReference type="GO" id="GO:0003677">
    <property type="term" value="F:DNA binding"/>
    <property type="evidence" value="ECO:0007669"/>
    <property type="project" value="InterPro"/>
</dbReference>
<dbReference type="VEuPathDB" id="FungiDB:PABG_02627"/>
<dbReference type="EMBL" id="LZYO01000042">
    <property type="protein sequence ID" value="ODH40341.1"/>
    <property type="molecule type" value="Genomic_DNA"/>
</dbReference>
<feature type="active site" evidence="3">
    <location>
        <position position="409"/>
    </location>
</feature>
<keyword evidence="4" id="KW-1133">Transmembrane helix</keyword>
<reference evidence="6 7" key="1">
    <citation type="submission" date="2016-06" db="EMBL/GenBank/DDBJ databases">
        <authorList>
            <person name="Kjaerup R.B."/>
            <person name="Dalgaard T.S."/>
            <person name="Juul-Madsen H.R."/>
        </authorList>
    </citation>
    <scope>NUCLEOTIDE SEQUENCE [LARGE SCALE GENOMIC DNA]</scope>
    <source>
        <strain evidence="6 7">Pb300</strain>
    </source>
</reference>